<dbReference type="PRINTS" id="PR00682">
    <property type="entry name" value="IPNSYNTHASE"/>
</dbReference>
<dbReference type="InterPro" id="IPR027443">
    <property type="entry name" value="IPNS-like_sf"/>
</dbReference>
<dbReference type="Gene3D" id="2.60.120.330">
    <property type="entry name" value="B-lactam Antibiotic, Isopenicillin N Synthase, Chain"/>
    <property type="match status" value="1"/>
</dbReference>
<protein>
    <recommendedName>
        <fullName evidence="3">Fe2OG dioxygenase domain-containing protein</fullName>
    </recommendedName>
</protein>
<dbReference type="SUPFAM" id="SSF51197">
    <property type="entry name" value="Clavaminate synthase-like"/>
    <property type="match status" value="1"/>
</dbReference>
<dbReference type="PANTHER" id="PTHR47990">
    <property type="entry name" value="2-OXOGLUTARATE (2OG) AND FE(II)-DEPENDENT OXYGENASE SUPERFAMILY PROTEIN-RELATED"/>
    <property type="match status" value="1"/>
</dbReference>
<dbReference type="Pfam" id="PF03171">
    <property type="entry name" value="2OG-FeII_Oxy"/>
    <property type="match status" value="1"/>
</dbReference>
<keyword evidence="2" id="KW-0560">Oxidoreductase</keyword>
<dbReference type="EMBL" id="JAQQWM010000001">
    <property type="protein sequence ID" value="KAK8083884.1"/>
    <property type="molecule type" value="Genomic_DNA"/>
</dbReference>
<sequence>MATGDIPTTQLLISSGNGPVARTVLQTPLRDAEPSEIPVIDVSGLFSPSLAHRQAVARHIRDAATNTGFFYIAQHGIPAQTTAAAHAACLDFFRQPAEVKQRASIDRSRRFNGYKPAATQRINPFESVDVRESFSWVYDPRFDPAVADVSQIPPEAAAHLCPEDFPWEATANLPQFKVAIVDYWRSCLGLARALIRAFALALDLDEHFFDSKVTYPDAVLAMNYYPPIPKPKGSEAAARPQSEQEVSIGSHTDFQLFTILWQDDNGGLQVLNRQGQWINAKPIAGTLVVNIADYLQRITNDRYVSTVHRAQNWSGRERVSLPFFVGFNWDESCGVLDNCVAEGESKRYDEISCAEWVTRRARAMYRTDGFEGKGARQRCLDLLLD</sequence>
<dbReference type="Proteomes" id="UP001446871">
    <property type="component" value="Unassembled WGS sequence"/>
</dbReference>
<evidence type="ECO:0000259" key="3">
    <source>
        <dbReference type="PROSITE" id="PS51471"/>
    </source>
</evidence>
<dbReference type="Pfam" id="PF14226">
    <property type="entry name" value="DIOX_N"/>
    <property type="match status" value="1"/>
</dbReference>
<dbReference type="InterPro" id="IPR005123">
    <property type="entry name" value="Oxoglu/Fe-dep_dioxygenase_dom"/>
</dbReference>
<name>A0ABR1WP59_9PEZI</name>
<comment type="similarity">
    <text evidence="1 2">Belongs to the iron/ascorbate-dependent oxidoreductase family.</text>
</comment>
<feature type="domain" description="Fe2OG dioxygenase" evidence="3">
    <location>
        <begin position="215"/>
        <end position="327"/>
    </location>
</feature>
<dbReference type="InterPro" id="IPR044861">
    <property type="entry name" value="IPNS-like_FE2OG_OXY"/>
</dbReference>
<keyword evidence="5" id="KW-1185">Reference proteome</keyword>
<reference evidence="4 5" key="1">
    <citation type="submission" date="2023-01" db="EMBL/GenBank/DDBJ databases">
        <title>Analysis of 21 Apiospora genomes using comparative genomics revels a genus with tremendous synthesis potential of carbohydrate active enzymes and secondary metabolites.</title>
        <authorList>
            <person name="Sorensen T."/>
        </authorList>
    </citation>
    <scope>NUCLEOTIDE SEQUENCE [LARGE SCALE GENOMIC DNA]</scope>
    <source>
        <strain evidence="4 5">CBS 83171</strain>
    </source>
</reference>
<evidence type="ECO:0000256" key="1">
    <source>
        <dbReference type="ARBA" id="ARBA00008056"/>
    </source>
</evidence>
<organism evidence="4 5">
    <name type="scientific">Apiospora saccharicola</name>
    <dbReference type="NCBI Taxonomy" id="335842"/>
    <lineage>
        <taxon>Eukaryota</taxon>
        <taxon>Fungi</taxon>
        <taxon>Dikarya</taxon>
        <taxon>Ascomycota</taxon>
        <taxon>Pezizomycotina</taxon>
        <taxon>Sordariomycetes</taxon>
        <taxon>Xylariomycetidae</taxon>
        <taxon>Amphisphaeriales</taxon>
        <taxon>Apiosporaceae</taxon>
        <taxon>Apiospora</taxon>
    </lineage>
</organism>
<keyword evidence="2" id="KW-0408">Iron</keyword>
<dbReference type="InterPro" id="IPR050231">
    <property type="entry name" value="Iron_ascorbate_oxido_reductase"/>
</dbReference>
<proteinExistence type="inferred from homology"/>
<evidence type="ECO:0000313" key="4">
    <source>
        <dbReference type="EMBL" id="KAK8083884.1"/>
    </source>
</evidence>
<evidence type="ECO:0000256" key="2">
    <source>
        <dbReference type="RuleBase" id="RU003682"/>
    </source>
</evidence>
<accession>A0ABR1WP59</accession>
<dbReference type="InterPro" id="IPR026992">
    <property type="entry name" value="DIOX_N"/>
</dbReference>
<keyword evidence="2" id="KW-0479">Metal-binding</keyword>
<comment type="caution">
    <text evidence="4">The sequence shown here is derived from an EMBL/GenBank/DDBJ whole genome shotgun (WGS) entry which is preliminary data.</text>
</comment>
<dbReference type="PROSITE" id="PS51471">
    <property type="entry name" value="FE2OG_OXY"/>
    <property type="match status" value="1"/>
</dbReference>
<gene>
    <name evidence="4" type="ORF">PG996_002665</name>
</gene>
<evidence type="ECO:0000313" key="5">
    <source>
        <dbReference type="Proteomes" id="UP001446871"/>
    </source>
</evidence>